<keyword evidence="1" id="KW-0472">Membrane</keyword>
<sequence length="464" mass="50057">MNGVKKEVLQFENGNLGSVPDNYQRPRRSTASRHLKGFGIGVICLLLFAFTHRGFNFVRDVSELSTDSDEPGYPDPSDGTVLRCIGGADWDAHYDLPQWAHEFPLGTESLFSLPVDSEALYFVSRGAYQYGVVTVEQSAEASDNVIVRVRAAYYKDEALDRVNVCHLERQENQNVIGIFTPKSRLPSQDNKDQVTFDVTFILPASAGEDALYIKKLVTQAPLFVHEVAALSDTVLFGTISLNTANFPINVQSVAAEIGTFTTVNGLIKGHFRSTSSLKLTTTNLAIDADVDLFGGEGTEPAELIMTTVNAYVLMLIFVPRCTKLLVVISSPIDARVSLSTASGSGGEFRVDAQTVNAPLTLTYVDSPLDSQLNSKAITLNAPATVHLHSAFEGSFSIGSSIIGPSVEQHRVDDPAGEGRKRLITTSRSRGHIQGSVRWVGVEHSGAGGGSVQVSTVLSPARLIL</sequence>
<accession>A0A1J8Q2X0</accession>
<evidence type="ECO:0000313" key="2">
    <source>
        <dbReference type="EMBL" id="OJA15023.1"/>
    </source>
</evidence>
<evidence type="ECO:0000313" key="3">
    <source>
        <dbReference type="Proteomes" id="UP000183567"/>
    </source>
</evidence>
<evidence type="ECO:0000256" key="1">
    <source>
        <dbReference type="SAM" id="Phobius"/>
    </source>
</evidence>
<keyword evidence="1" id="KW-0812">Transmembrane</keyword>
<keyword evidence="3" id="KW-1185">Reference proteome</keyword>
<dbReference type="STRING" id="180088.A0A1J8Q2X0"/>
<feature type="transmembrane region" description="Helical" evidence="1">
    <location>
        <begin position="35"/>
        <end position="55"/>
    </location>
</feature>
<proteinExistence type="predicted"/>
<dbReference type="OrthoDB" id="5570013at2759"/>
<dbReference type="Proteomes" id="UP000183567">
    <property type="component" value="Unassembled WGS sequence"/>
</dbReference>
<organism evidence="2 3">
    <name type="scientific">Rhizopogon vesiculosus</name>
    <dbReference type="NCBI Taxonomy" id="180088"/>
    <lineage>
        <taxon>Eukaryota</taxon>
        <taxon>Fungi</taxon>
        <taxon>Dikarya</taxon>
        <taxon>Basidiomycota</taxon>
        <taxon>Agaricomycotina</taxon>
        <taxon>Agaricomycetes</taxon>
        <taxon>Agaricomycetidae</taxon>
        <taxon>Boletales</taxon>
        <taxon>Suillineae</taxon>
        <taxon>Rhizopogonaceae</taxon>
        <taxon>Rhizopogon</taxon>
    </lineage>
</organism>
<keyword evidence="1" id="KW-1133">Transmembrane helix</keyword>
<comment type="caution">
    <text evidence="2">The sequence shown here is derived from an EMBL/GenBank/DDBJ whole genome shotgun (WGS) entry which is preliminary data.</text>
</comment>
<name>A0A1J8Q2X0_9AGAM</name>
<reference evidence="2 3" key="1">
    <citation type="submission" date="2016-03" db="EMBL/GenBank/DDBJ databases">
        <title>Comparative genomics of the ectomycorrhizal sister species Rhizopogon vinicolor and Rhizopogon vesiculosus (Basidiomycota: Boletales) reveals a divergence of the mating type B locus.</title>
        <authorList>
            <person name="Mujic A.B."/>
            <person name="Kuo A."/>
            <person name="Tritt A."/>
            <person name="Lipzen A."/>
            <person name="Chen C."/>
            <person name="Johnson J."/>
            <person name="Sharma A."/>
            <person name="Barry K."/>
            <person name="Grigoriev I.V."/>
            <person name="Spatafora J.W."/>
        </authorList>
    </citation>
    <scope>NUCLEOTIDE SEQUENCE [LARGE SCALE GENOMIC DNA]</scope>
    <source>
        <strain evidence="2 3">AM-OR11-056</strain>
    </source>
</reference>
<protein>
    <submittedName>
        <fullName evidence="2">Uncharacterized protein</fullName>
    </submittedName>
</protein>
<dbReference type="EMBL" id="LVVM01003390">
    <property type="protein sequence ID" value="OJA15023.1"/>
    <property type="molecule type" value="Genomic_DNA"/>
</dbReference>
<dbReference type="AlphaFoldDB" id="A0A1J8Q2X0"/>
<gene>
    <name evidence="2" type="ORF">AZE42_05243</name>
</gene>